<protein>
    <submittedName>
        <fullName evidence="1">Uncharacterized protein</fullName>
    </submittedName>
</protein>
<organism evidence="1 2">
    <name type="scientific">Bombilactobacillus apium</name>
    <dbReference type="NCBI Taxonomy" id="2675299"/>
    <lineage>
        <taxon>Bacteria</taxon>
        <taxon>Bacillati</taxon>
        <taxon>Bacillota</taxon>
        <taxon>Bacilli</taxon>
        <taxon>Lactobacillales</taxon>
        <taxon>Lactobacillaceae</taxon>
        <taxon>Bombilactobacillus</taxon>
    </lineage>
</organism>
<evidence type="ECO:0000313" key="1">
    <source>
        <dbReference type="EMBL" id="NVY96106.1"/>
    </source>
</evidence>
<sequence>MITDYQTLDRGISQRLPRLVIAKDLVAQKSLDSGVSSWTSIGFKGKAETIQTFNFWLLGLFSPKWKEAYILKRLGYRYQLAQKDQTSMWFELRPQV</sequence>
<reference evidence="1 2" key="1">
    <citation type="submission" date="2020-06" db="EMBL/GenBank/DDBJ databases">
        <authorList>
            <person name="Kang J."/>
        </authorList>
    </citation>
    <scope>NUCLEOTIDE SEQUENCE [LARGE SCALE GENOMIC DNA]</scope>
    <source>
        <strain evidence="1 2">DCY120</strain>
    </source>
</reference>
<dbReference type="AlphaFoldDB" id="A0A850R9P1"/>
<proteinExistence type="predicted"/>
<accession>A0A850R9P1</accession>
<keyword evidence="2" id="KW-1185">Reference proteome</keyword>
<dbReference type="RefSeq" id="WP_176942268.1">
    <property type="nucleotide sequence ID" value="NZ_JABZEC010000002.1"/>
</dbReference>
<name>A0A850R9P1_9LACO</name>
<evidence type="ECO:0000313" key="2">
    <source>
        <dbReference type="Proteomes" id="UP000563523"/>
    </source>
</evidence>
<dbReference type="EMBL" id="JABZEC010000002">
    <property type="protein sequence ID" value="NVY96106.1"/>
    <property type="molecule type" value="Genomic_DNA"/>
</dbReference>
<gene>
    <name evidence="1" type="ORF">HU830_02765</name>
</gene>
<dbReference type="Proteomes" id="UP000563523">
    <property type="component" value="Unassembled WGS sequence"/>
</dbReference>
<comment type="caution">
    <text evidence="1">The sequence shown here is derived from an EMBL/GenBank/DDBJ whole genome shotgun (WGS) entry which is preliminary data.</text>
</comment>